<dbReference type="SMART" id="SM00950">
    <property type="entry name" value="Piwi"/>
    <property type="match status" value="1"/>
</dbReference>
<comment type="caution">
    <text evidence="6">The sequence shown here is derived from an EMBL/GenBank/DDBJ whole genome shotgun (WGS) entry which is preliminary data.</text>
</comment>
<dbReference type="InterPro" id="IPR045246">
    <property type="entry name" value="Piwi_ago-like"/>
</dbReference>
<evidence type="ECO:0000313" key="6">
    <source>
        <dbReference type="EMBL" id="RLN39040.1"/>
    </source>
</evidence>
<dbReference type="SUPFAM" id="SSF53098">
    <property type="entry name" value="Ribonuclease H-like"/>
    <property type="match status" value="1"/>
</dbReference>
<dbReference type="AlphaFoldDB" id="A0A3L6TFQ2"/>
<dbReference type="Gene3D" id="3.30.420.10">
    <property type="entry name" value="Ribonuclease H-like superfamily/Ribonuclease H"/>
    <property type="match status" value="1"/>
</dbReference>
<dbReference type="InterPro" id="IPR036085">
    <property type="entry name" value="PAZ_dom_sf"/>
</dbReference>
<organism evidence="6 7">
    <name type="scientific">Panicum miliaceum</name>
    <name type="common">Proso millet</name>
    <name type="synonym">Broomcorn millet</name>
    <dbReference type="NCBI Taxonomy" id="4540"/>
    <lineage>
        <taxon>Eukaryota</taxon>
        <taxon>Viridiplantae</taxon>
        <taxon>Streptophyta</taxon>
        <taxon>Embryophyta</taxon>
        <taxon>Tracheophyta</taxon>
        <taxon>Spermatophyta</taxon>
        <taxon>Magnoliopsida</taxon>
        <taxon>Liliopsida</taxon>
        <taxon>Poales</taxon>
        <taxon>Poaceae</taxon>
        <taxon>PACMAD clade</taxon>
        <taxon>Panicoideae</taxon>
        <taxon>Panicodae</taxon>
        <taxon>Paniceae</taxon>
        <taxon>Panicinae</taxon>
        <taxon>Panicum</taxon>
        <taxon>Panicum sect. Panicum</taxon>
    </lineage>
</organism>
<dbReference type="Pfam" id="PF16486">
    <property type="entry name" value="ArgoN"/>
    <property type="match status" value="1"/>
</dbReference>
<dbReference type="Pfam" id="PF16488">
    <property type="entry name" value="ArgoL2"/>
    <property type="match status" value="1"/>
</dbReference>
<dbReference type="Proteomes" id="UP000275267">
    <property type="component" value="Unassembled WGS sequence"/>
</dbReference>
<dbReference type="STRING" id="4540.A0A3L6TFQ2"/>
<dbReference type="PANTHER" id="PTHR22891">
    <property type="entry name" value="EUKARYOTIC TRANSLATION INITIATION FACTOR 2C"/>
    <property type="match status" value="1"/>
</dbReference>
<dbReference type="InterPro" id="IPR012337">
    <property type="entry name" value="RNaseH-like_sf"/>
</dbReference>
<evidence type="ECO:0000256" key="3">
    <source>
        <dbReference type="SAM" id="MobiDB-lite"/>
    </source>
</evidence>
<evidence type="ECO:0000259" key="4">
    <source>
        <dbReference type="PROSITE" id="PS50821"/>
    </source>
</evidence>
<evidence type="ECO:0000256" key="2">
    <source>
        <dbReference type="ARBA" id="ARBA00023158"/>
    </source>
</evidence>
<dbReference type="EMBL" id="PQIB02000001">
    <property type="protein sequence ID" value="RLN39040.1"/>
    <property type="molecule type" value="Genomic_DNA"/>
</dbReference>
<evidence type="ECO:0000313" key="7">
    <source>
        <dbReference type="Proteomes" id="UP000275267"/>
    </source>
</evidence>
<dbReference type="PROSITE" id="PS50822">
    <property type="entry name" value="PIWI"/>
    <property type="match status" value="2"/>
</dbReference>
<feature type="compositionally biased region" description="Pro residues" evidence="3">
    <location>
        <begin position="180"/>
        <end position="190"/>
    </location>
</feature>
<feature type="domain" description="Piwi" evidence="5">
    <location>
        <begin position="699"/>
        <end position="750"/>
    </location>
</feature>
<gene>
    <name evidence="6" type="ORF">C2845_PM01G32340</name>
</gene>
<dbReference type="InterPro" id="IPR036397">
    <property type="entry name" value="RNaseH_sf"/>
</dbReference>
<proteinExistence type="inferred from homology"/>
<dbReference type="Gene3D" id="2.170.260.10">
    <property type="entry name" value="paz domain"/>
    <property type="match status" value="1"/>
</dbReference>
<dbReference type="InterPro" id="IPR032472">
    <property type="entry name" value="ArgoL2"/>
</dbReference>
<dbReference type="CDD" id="cd04657">
    <property type="entry name" value="Piwi_ago-like"/>
    <property type="match status" value="1"/>
</dbReference>
<dbReference type="InterPro" id="IPR003100">
    <property type="entry name" value="PAZ_dom"/>
</dbReference>
<dbReference type="GO" id="GO:0003723">
    <property type="term" value="F:RNA binding"/>
    <property type="evidence" value="ECO:0007669"/>
    <property type="project" value="InterPro"/>
</dbReference>
<dbReference type="Pfam" id="PF02170">
    <property type="entry name" value="PAZ"/>
    <property type="match status" value="1"/>
</dbReference>
<dbReference type="InterPro" id="IPR032474">
    <property type="entry name" value="Argonaute_N"/>
</dbReference>
<feature type="region of interest" description="Disordered" evidence="3">
    <location>
        <begin position="1"/>
        <end position="204"/>
    </location>
</feature>
<dbReference type="PROSITE" id="PS50821">
    <property type="entry name" value="PAZ"/>
    <property type="match status" value="1"/>
</dbReference>
<sequence>MSSRGGGGGRRGGRSDQGGGRGGADAGRGRGREGAADLGAHSSGGARGGGGGRGDRGGAAAPGAVQRGGHFQPPHPAAGAGRGGYPGVAQGRGQQVSAPAPAPTPAEVEALRRQVERKAVVTQAPAAGPREGPSSAPAQRQAPAPGLAPAAAARPQMQAKAPGQAPPPATAGSPSSVPARAPPPGQPPPAAARSETQGKAPAQATQMALVAPAGRLPPASSKALVLAPRPGYGTAGRRCRVRANHVQVRLADKEIYHYDVAITPESISRARNRWIINELVNLYKEYLGGRLPVYDGKKSLFTAGPLPFKAKEFVLMLTNPERANLGEKEYKVAIKDASKIDTYSLQQFSAGRQREMPQEIIQALDIALRECPSSRYTSISRSFFSSQEFGPGGPLGNDISATAFYKAQPIIDFAVEYLNLCDTSKRLSDQERIKLKKALRGVRVETTRRRDISIRYKITGLTSAALNDLTFDLDGTRISVVQYFRRQYNYSLKYTHWPCLQAGNPSRPTYLPMEVCSIAKGQRYSSKLNERQVRNILRLACERPAEREKRTLGVLKKNNYTADDYAKEFGIKVNSQLALVDARVLPAPKLKYHESGKEKVCNPSVGQWNMINKRMVDGGSIKFWACLTFTSQIHPNEIGRFCEDLVMMCNSIGMRISTQPGVQIKKARQDNVEAAIRDIHGHSAEVLAQQGLSGQQLELLIIILPDMSGSYGLIKRLCETEVGVITQCCAPRNVKKGGKQFLENLALKINAKVVASMDWPQVTKYKCLVSSQGHRVEIINNLFTEVRDSVKGIVRGGMIRDLLISFRKSTGYKPERIIFYRDGVSEGQFSQVLLYEMDAIRKACASLEEGYLPPVTFVVVQKRHHTRLFPENHRSKDQTDRSGNILPGTVVDTTICHPSEFDFYLCSHSGIQGTSRPAHYHVLFDENGFSADALQTLTYNLCYTYARCTRSVSIVPPAYYAHLGAFRARYYMEEDNSDQGSSTGTSRTYDPSVPVKQLPKIKENVQQFMFYC</sequence>
<keyword evidence="2" id="KW-0943">RNA-mediated gene silencing</keyword>
<accession>A0A3L6TFQ2</accession>
<protein>
    <submittedName>
        <fullName evidence="6">Protein argonaute 12-like</fullName>
    </submittedName>
</protein>
<feature type="compositionally biased region" description="Low complexity" evidence="3">
    <location>
        <begin position="170"/>
        <end position="179"/>
    </location>
</feature>
<dbReference type="InterPro" id="IPR032473">
    <property type="entry name" value="Argonaute_Mid_dom"/>
</dbReference>
<dbReference type="InterPro" id="IPR003165">
    <property type="entry name" value="Piwi"/>
</dbReference>
<feature type="domain" description="Piwi" evidence="5">
    <location>
        <begin position="751"/>
        <end position="973"/>
    </location>
</feature>
<dbReference type="Pfam" id="PF16487">
    <property type="entry name" value="ArgoMid"/>
    <property type="match status" value="1"/>
</dbReference>
<dbReference type="Pfam" id="PF02171">
    <property type="entry name" value="Piwi"/>
    <property type="match status" value="1"/>
</dbReference>
<evidence type="ECO:0000256" key="1">
    <source>
        <dbReference type="ARBA" id="ARBA00008201"/>
    </source>
</evidence>
<evidence type="ECO:0000259" key="5">
    <source>
        <dbReference type="PROSITE" id="PS50822"/>
    </source>
</evidence>
<dbReference type="FunFam" id="3.30.420.10:FF:000013">
    <property type="entry name" value="protein argonaute 10-like"/>
    <property type="match status" value="1"/>
</dbReference>
<dbReference type="OrthoDB" id="10252740at2759"/>
<dbReference type="SMART" id="SM00949">
    <property type="entry name" value="PAZ"/>
    <property type="match status" value="1"/>
</dbReference>
<name>A0A3L6TFQ2_PANMI</name>
<dbReference type="GO" id="GO:0031047">
    <property type="term" value="P:regulatory ncRNA-mediated gene silencing"/>
    <property type="evidence" value="ECO:0007669"/>
    <property type="project" value="UniProtKB-KW"/>
</dbReference>
<comment type="similarity">
    <text evidence="1">Belongs to the argonaute family. Ago subfamily.</text>
</comment>
<feature type="compositionally biased region" description="Basic and acidic residues" evidence="3">
    <location>
        <begin position="109"/>
        <end position="119"/>
    </location>
</feature>
<dbReference type="SUPFAM" id="SSF101690">
    <property type="entry name" value="PAZ domain"/>
    <property type="match status" value="1"/>
</dbReference>
<feature type="compositionally biased region" description="Gly residues" evidence="3">
    <location>
        <begin position="1"/>
        <end position="26"/>
    </location>
</feature>
<reference evidence="7" key="1">
    <citation type="journal article" date="2019" name="Nat. Commun.">
        <title>The genome of broomcorn millet.</title>
        <authorList>
            <person name="Zou C."/>
            <person name="Miki D."/>
            <person name="Li D."/>
            <person name="Tang Q."/>
            <person name="Xiao L."/>
            <person name="Rajput S."/>
            <person name="Deng P."/>
            <person name="Jia W."/>
            <person name="Huang R."/>
            <person name="Zhang M."/>
            <person name="Sun Y."/>
            <person name="Hu J."/>
            <person name="Fu X."/>
            <person name="Schnable P.S."/>
            <person name="Li F."/>
            <person name="Zhang H."/>
            <person name="Feng B."/>
            <person name="Zhu X."/>
            <person name="Liu R."/>
            <person name="Schnable J.C."/>
            <person name="Zhu J.-K."/>
            <person name="Zhang H."/>
        </authorList>
    </citation>
    <scope>NUCLEOTIDE SEQUENCE [LARGE SCALE GENOMIC DNA]</scope>
</reference>
<keyword evidence="7" id="KW-1185">Reference proteome</keyword>
<dbReference type="FunFam" id="3.40.50.2300:FF:000110">
    <property type="entry name" value="Argonaute 10"/>
    <property type="match status" value="1"/>
</dbReference>
<feature type="domain" description="PAZ" evidence="4">
    <location>
        <begin position="409"/>
        <end position="520"/>
    </location>
</feature>
<feature type="compositionally biased region" description="Low complexity" evidence="3">
    <location>
        <begin position="136"/>
        <end position="163"/>
    </location>
</feature>
<dbReference type="CDD" id="cd02846">
    <property type="entry name" value="PAZ_argonaute_like"/>
    <property type="match status" value="1"/>
</dbReference>